<feature type="binding site" evidence="7">
    <location>
        <position position="190"/>
    </location>
    <ligand>
        <name>chlorophyll a</name>
        <dbReference type="ChEBI" id="CHEBI:58416"/>
        <label>1</label>
    </ligand>
</feature>
<keyword evidence="8" id="KW-0604">Photosystem II</keyword>
<evidence type="ECO:0000256" key="3">
    <source>
        <dbReference type="ARBA" id="ARBA00022528"/>
    </source>
</evidence>
<keyword evidence="8" id="KW-0793">Thylakoid</keyword>
<protein>
    <recommendedName>
        <fullName evidence="8">Chlorophyll a-b binding protein, chloroplastic</fullName>
    </recommendedName>
</protein>
<evidence type="ECO:0000256" key="6">
    <source>
        <dbReference type="ARBA" id="ARBA00022991"/>
    </source>
</evidence>
<dbReference type="GO" id="GO:0009535">
    <property type="term" value="C:chloroplast thylakoid membrane"/>
    <property type="evidence" value="ECO:0007669"/>
    <property type="project" value="UniProtKB-SubCell"/>
</dbReference>
<comment type="function">
    <text evidence="8">The light-harvesting complex (LHC) functions as a light receptor, it captures and delivers excitation energy to photosystems with which it is closely associated.</text>
</comment>
<keyword evidence="5 8" id="KW-0934">Plastid</keyword>
<feature type="binding site" evidence="7">
    <location>
        <position position="68"/>
    </location>
    <ligand>
        <name>chlorophyll a</name>
        <dbReference type="ChEBI" id="CHEBI:58416"/>
        <label>1</label>
    </ligand>
</feature>
<feature type="binding site" description="axial binding residue" evidence="7">
    <location>
        <position position="88"/>
    </location>
    <ligand>
        <name>chlorophyll b</name>
        <dbReference type="ChEBI" id="CHEBI:61721"/>
        <label>1</label>
    </ligand>
    <ligandPart>
        <name>Mg</name>
        <dbReference type="ChEBI" id="CHEBI:25107"/>
    </ligandPart>
</feature>
<gene>
    <name evidence="9" type="primary">LHCSR</name>
</gene>
<feature type="binding site" description="axial binding residue" evidence="7">
    <location>
        <position position="156"/>
    </location>
    <ligand>
        <name>chlorophyll b</name>
        <dbReference type="ChEBI" id="CHEBI:61721"/>
        <label>2</label>
    </ligand>
    <ligandPart>
        <name>Mg</name>
        <dbReference type="ChEBI" id="CHEBI:25107"/>
    </ligandPart>
</feature>
<feature type="binding site" evidence="7">
    <location>
        <position position="86"/>
    </location>
    <ligand>
        <name>chlorophyll a</name>
        <dbReference type="ChEBI" id="CHEBI:58416"/>
        <label>1</label>
    </ligand>
</feature>
<evidence type="ECO:0000256" key="1">
    <source>
        <dbReference type="ARBA" id="ARBA00004334"/>
    </source>
</evidence>
<evidence type="ECO:0000313" key="9">
    <source>
        <dbReference type="EMBL" id="LAC45502.1"/>
    </source>
</evidence>
<dbReference type="GO" id="GO:0009765">
    <property type="term" value="P:photosynthesis, light harvesting"/>
    <property type="evidence" value="ECO:0007669"/>
    <property type="project" value="InterPro"/>
</dbReference>
<dbReference type="GO" id="GO:0009523">
    <property type="term" value="C:photosystem II"/>
    <property type="evidence" value="ECO:0007669"/>
    <property type="project" value="UniProtKB-KW"/>
</dbReference>
<dbReference type="GO" id="GO:0016168">
    <property type="term" value="F:chlorophyll binding"/>
    <property type="evidence" value="ECO:0007669"/>
    <property type="project" value="UniProtKB-KW"/>
</dbReference>
<evidence type="ECO:0000256" key="8">
    <source>
        <dbReference type="RuleBase" id="RU363080"/>
    </source>
</evidence>
<comment type="subcellular location">
    <subcellularLocation>
        <location evidence="1 8">Plastid</location>
        <location evidence="1 8">Chloroplast thylakoid membrane</location>
    </subcellularLocation>
</comment>
<keyword evidence="4 8" id="KW-0602">Photosynthesis</keyword>
<comment type="similarity">
    <text evidence="8">Belongs to the light-harvesting chlorophyll a/b-binding (LHC) protein family.</text>
</comment>
<evidence type="ECO:0000256" key="7">
    <source>
        <dbReference type="PIRSR" id="PIRSR601344-1"/>
    </source>
</evidence>
<feature type="binding site" evidence="7">
    <location>
        <position position="187"/>
    </location>
    <ligand>
        <name>chlorophyll a</name>
        <dbReference type="ChEBI" id="CHEBI:58416"/>
        <label>1</label>
    </ligand>
</feature>
<evidence type="ECO:0000256" key="2">
    <source>
        <dbReference type="ARBA" id="ARBA00022494"/>
    </source>
</evidence>
<keyword evidence="6 8" id="KW-0157">Chromophore</keyword>
<sequence>MASTIASSTFLGASVAVSTAVRAPIAVKAVKTEARASKGSKGSKPSAGINLVGGGPTPNDFFDPLNLSAGKDDNEILLWREAELTHGRVSMLATAGFVAEKFNPLFNGSIKGPAINHFQQVPQPFWEIVCIGIAMAEAYRLQEGWLNPRDGGYYKLRPGYQPGDLGYDPLGLKPSDPAALAELQTKELNNGRLAMIGIAGMVVQEFITQQPIF</sequence>
<keyword evidence="2 7" id="KW-0148">Chlorophyll</keyword>
<dbReference type="PANTHER" id="PTHR21649">
    <property type="entry name" value="CHLOROPHYLL A/B BINDING PROTEIN"/>
    <property type="match status" value="1"/>
</dbReference>
<dbReference type="Pfam" id="PF00504">
    <property type="entry name" value="Chloroa_b-bind"/>
    <property type="match status" value="1"/>
</dbReference>
<feature type="binding site" evidence="7">
    <location>
        <position position="83"/>
    </location>
    <ligand>
        <name>chlorophyll a</name>
        <dbReference type="ChEBI" id="CHEBI:58416"/>
        <label>1</label>
    </ligand>
</feature>
<dbReference type="SUPFAM" id="SSF103511">
    <property type="entry name" value="Chlorophyll a-b binding protein"/>
    <property type="match status" value="1"/>
</dbReference>
<proteinExistence type="evidence at transcript level"/>
<dbReference type="InterPro" id="IPR022796">
    <property type="entry name" value="Chloroa_b-bind"/>
</dbReference>
<evidence type="ECO:0000256" key="5">
    <source>
        <dbReference type="ARBA" id="ARBA00022640"/>
    </source>
</evidence>
<feature type="binding site" evidence="7">
    <location>
        <position position="192"/>
    </location>
    <ligand>
        <name>chlorophyll a</name>
        <dbReference type="ChEBI" id="CHEBI:58416"/>
        <label>1</label>
    </ligand>
</feature>
<name>A0A7S4X3M5_MESVI</name>
<dbReference type="AlphaFoldDB" id="A0A7S4X3M5"/>
<organism evidence="9">
    <name type="scientific">Mesostigma viride</name>
    <name type="common">Green alga</name>
    <dbReference type="NCBI Taxonomy" id="41882"/>
    <lineage>
        <taxon>Eukaryota</taxon>
        <taxon>Viridiplantae</taxon>
        <taxon>Streptophyta</taxon>
        <taxon>Mesostigmatophyceae</taxon>
        <taxon>Mesostigmatales</taxon>
        <taxon>Mesostigmataceae</taxon>
        <taxon>Mesostigma</taxon>
    </lineage>
</organism>
<reference evidence="9" key="1">
    <citation type="journal article" date="2021" name="Plant Cell">
        <title>Unique peripheral antennas in the photosystems of the streptophyte alga Mesostigma viride.</title>
        <authorList>
            <person name="Aso M."/>
            <person name="Matsumae R."/>
            <person name="Tanaka A."/>
            <person name="Tanaka R."/>
            <person name="Takabayashi A."/>
        </authorList>
    </citation>
    <scope>NUCLEOTIDE SEQUENCE</scope>
    <source>
        <tissue evidence="9">Whole cell</tissue>
    </source>
</reference>
<keyword evidence="8" id="KW-0603">Photosystem I</keyword>
<dbReference type="EMBL" id="ICQU01000017">
    <property type="protein sequence ID" value="LAC45502.1"/>
    <property type="molecule type" value="mRNA"/>
</dbReference>
<dbReference type="GO" id="GO:0009522">
    <property type="term" value="C:photosystem I"/>
    <property type="evidence" value="ECO:0007669"/>
    <property type="project" value="UniProtKB-KW"/>
</dbReference>
<accession>A0A7S4X3M5</accession>
<dbReference type="Gene3D" id="1.10.3460.10">
    <property type="entry name" value="Chlorophyll a/b binding protein domain"/>
    <property type="match status" value="1"/>
</dbReference>
<evidence type="ECO:0000256" key="4">
    <source>
        <dbReference type="ARBA" id="ARBA00022531"/>
    </source>
</evidence>
<dbReference type="InterPro" id="IPR001344">
    <property type="entry name" value="Chloro_AB-bd_pln"/>
</dbReference>
<keyword evidence="3 8" id="KW-0150">Chloroplast</keyword>
<feature type="binding site" evidence="7">
    <location>
        <position position="186"/>
    </location>
    <ligand>
        <name>chlorophyll a</name>
        <dbReference type="ChEBI" id="CHEBI:58416"/>
        <label>1</label>
    </ligand>
</feature>
<feature type="binding site" evidence="7">
    <location>
        <position position="204"/>
    </location>
    <ligand>
        <name>chlorophyll a</name>
        <dbReference type="ChEBI" id="CHEBI:58416"/>
        <label>1</label>
    </ligand>
</feature>